<dbReference type="InterPro" id="IPR032675">
    <property type="entry name" value="LRR_dom_sf"/>
</dbReference>
<evidence type="ECO:0008006" key="3">
    <source>
        <dbReference type="Google" id="ProtNLM"/>
    </source>
</evidence>
<evidence type="ECO:0000313" key="1">
    <source>
        <dbReference type="EMBL" id="EWS73508.1"/>
    </source>
</evidence>
<dbReference type="EMBL" id="GG662639">
    <property type="protein sequence ID" value="EWS73508.1"/>
    <property type="molecule type" value="Genomic_DNA"/>
</dbReference>
<dbReference type="KEGG" id="tet:TTHERM_000131369"/>
<gene>
    <name evidence="1" type="ORF">TTHERM_000131369</name>
</gene>
<proteinExistence type="predicted"/>
<accession>W7XAR3</accession>
<reference evidence="2" key="1">
    <citation type="journal article" date="2006" name="PLoS Biol.">
        <title>Macronuclear genome sequence of the ciliate Tetrahymena thermophila, a model eukaryote.</title>
        <authorList>
            <person name="Eisen J.A."/>
            <person name="Coyne R.S."/>
            <person name="Wu M."/>
            <person name="Wu D."/>
            <person name="Thiagarajan M."/>
            <person name="Wortman J.R."/>
            <person name="Badger J.H."/>
            <person name="Ren Q."/>
            <person name="Amedeo P."/>
            <person name="Jones K.M."/>
            <person name="Tallon L.J."/>
            <person name="Delcher A.L."/>
            <person name="Salzberg S.L."/>
            <person name="Silva J.C."/>
            <person name="Haas B.J."/>
            <person name="Majoros W.H."/>
            <person name="Farzad M."/>
            <person name="Carlton J.M."/>
            <person name="Smith R.K. Jr."/>
            <person name="Garg J."/>
            <person name="Pearlman R.E."/>
            <person name="Karrer K.M."/>
            <person name="Sun L."/>
            <person name="Manning G."/>
            <person name="Elde N.C."/>
            <person name="Turkewitz A.P."/>
            <person name="Asai D.J."/>
            <person name="Wilkes D.E."/>
            <person name="Wang Y."/>
            <person name="Cai H."/>
            <person name="Collins K."/>
            <person name="Stewart B.A."/>
            <person name="Lee S.R."/>
            <person name="Wilamowska K."/>
            <person name="Weinberg Z."/>
            <person name="Ruzzo W.L."/>
            <person name="Wloga D."/>
            <person name="Gaertig J."/>
            <person name="Frankel J."/>
            <person name="Tsao C.-C."/>
            <person name="Gorovsky M.A."/>
            <person name="Keeling P.J."/>
            <person name="Waller R.F."/>
            <person name="Patron N.J."/>
            <person name="Cherry J.M."/>
            <person name="Stover N.A."/>
            <person name="Krieger C.J."/>
            <person name="del Toro C."/>
            <person name="Ryder H.F."/>
            <person name="Williamson S.C."/>
            <person name="Barbeau R.A."/>
            <person name="Hamilton E.P."/>
            <person name="Orias E."/>
        </authorList>
    </citation>
    <scope>NUCLEOTIDE SEQUENCE [LARGE SCALE GENOMIC DNA]</scope>
    <source>
        <strain evidence="2">SB210</strain>
    </source>
</reference>
<dbReference type="RefSeq" id="XP_012653990.1">
    <property type="nucleotide sequence ID" value="XM_012798536.1"/>
</dbReference>
<dbReference type="Proteomes" id="UP000009168">
    <property type="component" value="Unassembled WGS sequence"/>
</dbReference>
<keyword evidence="2" id="KW-1185">Reference proteome</keyword>
<name>W7XAR3_TETTS</name>
<dbReference type="InParanoid" id="W7XAR3"/>
<dbReference type="AlphaFoldDB" id="W7XAR3"/>
<dbReference type="Gene3D" id="3.80.10.10">
    <property type="entry name" value="Ribonuclease Inhibitor"/>
    <property type="match status" value="1"/>
</dbReference>
<evidence type="ECO:0000313" key="2">
    <source>
        <dbReference type="Proteomes" id="UP000009168"/>
    </source>
</evidence>
<dbReference type="GeneID" id="24437437"/>
<protein>
    <recommendedName>
        <fullName evidence="3">Kinase domain protein</fullName>
    </recommendedName>
</protein>
<organism evidence="1 2">
    <name type="scientific">Tetrahymena thermophila (strain SB210)</name>
    <dbReference type="NCBI Taxonomy" id="312017"/>
    <lineage>
        <taxon>Eukaryota</taxon>
        <taxon>Sar</taxon>
        <taxon>Alveolata</taxon>
        <taxon>Ciliophora</taxon>
        <taxon>Intramacronucleata</taxon>
        <taxon>Oligohymenophorea</taxon>
        <taxon>Hymenostomatida</taxon>
        <taxon>Tetrahymenina</taxon>
        <taxon>Tetrahymenidae</taxon>
        <taxon>Tetrahymena</taxon>
    </lineage>
</organism>
<dbReference type="SUPFAM" id="SSF52047">
    <property type="entry name" value="RNI-like"/>
    <property type="match status" value="1"/>
</dbReference>
<sequence>MGNCLFQKSGGFTNWLKFRRLKFMRQYLIVMNNQKLDFKSGEKNLVSVMKKFRKVKIFDLDLKYYCLEENSVSFFFKQLAQYKSLEQIKLILAVNLISYSGAMCIAQNVQQLQNLIIFEIDFEANHIGFNEIKTLARSLSNSKHLQYVNLNYRYNRISYDDIERKITLKNEFMKKNLRLVVLKIIF</sequence>